<dbReference type="PROSITE" id="PS00155">
    <property type="entry name" value="CUTINASE_1"/>
    <property type="match status" value="1"/>
</dbReference>
<dbReference type="EMBL" id="WNWS01000405">
    <property type="protein sequence ID" value="KAE9968485.1"/>
    <property type="molecule type" value="Genomic_DNA"/>
</dbReference>
<feature type="chain" id="PRO_5034620712" description="Cutinase" evidence="11">
    <location>
        <begin position="18"/>
        <end position="350"/>
    </location>
</feature>
<proteinExistence type="inferred from homology"/>
<evidence type="ECO:0000313" key="13">
    <source>
        <dbReference type="EMBL" id="KAE9968485.1"/>
    </source>
</evidence>
<dbReference type="GO" id="GO:0016052">
    <property type="term" value="P:carbohydrate catabolic process"/>
    <property type="evidence" value="ECO:0007669"/>
    <property type="project" value="TreeGrafter"/>
</dbReference>
<evidence type="ECO:0000256" key="5">
    <source>
        <dbReference type="ARBA" id="ARBA00022525"/>
    </source>
</evidence>
<comment type="similarity">
    <text evidence="2 11">Belongs to the cutinase family.</text>
</comment>
<protein>
    <recommendedName>
        <fullName evidence="3 11">Cutinase</fullName>
        <ecNumber evidence="3 11">3.1.1.74</ecNumber>
    </recommendedName>
</protein>
<keyword evidence="8 10" id="KW-1015">Disulfide bond</keyword>
<evidence type="ECO:0000256" key="1">
    <source>
        <dbReference type="ARBA" id="ARBA00004613"/>
    </source>
</evidence>
<feature type="disulfide bond" evidence="10">
    <location>
        <begin position="60"/>
        <end position="127"/>
    </location>
</feature>
<dbReference type="InterPro" id="IPR011150">
    <property type="entry name" value="Cutinase_monf"/>
</dbReference>
<evidence type="ECO:0000256" key="9">
    <source>
        <dbReference type="ARBA" id="ARBA00034045"/>
    </source>
</evidence>
<feature type="signal peptide" evidence="11">
    <location>
        <begin position="1"/>
        <end position="17"/>
    </location>
</feature>
<evidence type="ECO:0000313" key="14">
    <source>
        <dbReference type="Proteomes" id="UP000447873"/>
    </source>
</evidence>
<dbReference type="SUPFAM" id="SSF53474">
    <property type="entry name" value="alpha/beta-Hydrolases"/>
    <property type="match status" value="1"/>
</dbReference>
<sequence length="350" mass="34383">MLSKSLTVAAFALAASASPIMVGRQESPKPAKATGGMGLEALGSLGMMSSSDVKKGDFSCKKAALLFARGTGEPANMGYVVGPGLGTGLKKALGGDILIQGVDYSTNFSGGGATEMVKLVKSIISKCPNTKIVLGGYSQGAMQVHQALGSLGGDAAKVSVAVTFGDPYSNQGWGTGGMVGSFMGLGAAGSAAGGGGVGGFNPNNGLIICSSGDFVCGLVPNIGGSVPKATASDTKPAKGGAGHISYSMDGSIPKAITFITTRIEGKGETAPEAAPKSATKPKPKAGAPPAEAAEAATAERTVAADDGHGLPGLPAGPKPLQPKPLPKSTGELPSFPGDLPPAPADSTDEE</sequence>
<evidence type="ECO:0000256" key="7">
    <source>
        <dbReference type="ARBA" id="ARBA00022801"/>
    </source>
</evidence>
<evidence type="ECO:0000256" key="8">
    <source>
        <dbReference type="ARBA" id="ARBA00023157"/>
    </source>
</evidence>
<reference evidence="13 14" key="1">
    <citation type="submission" date="2018-12" db="EMBL/GenBank/DDBJ databases">
        <title>Venturia inaequalis Genome Resource.</title>
        <authorList>
            <person name="Lichtner F.J."/>
        </authorList>
    </citation>
    <scope>NUCLEOTIDE SEQUENCE [LARGE SCALE GENOMIC DNA]</scope>
    <source>
        <strain evidence="13 14">120213</strain>
    </source>
</reference>
<comment type="caution">
    <text evidence="13">The sequence shown here is derived from an EMBL/GenBank/DDBJ whole genome shotgun (WGS) entry which is preliminary data.</text>
</comment>
<dbReference type="SMART" id="SM01110">
    <property type="entry name" value="Cutinase"/>
    <property type="match status" value="1"/>
</dbReference>
<keyword evidence="5 11" id="KW-0964">Secreted</keyword>
<evidence type="ECO:0000256" key="4">
    <source>
        <dbReference type="ARBA" id="ARBA00022487"/>
    </source>
</evidence>
<organism evidence="13 14">
    <name type="scientific">Venturia inaequalis</name>
    <name type="common">Apple scab fungus</name>
    <dbReference type="NCBI Taxonomy" id="5025"/>
    <lineage>
        <taxon>Eukaryota</taxon>
        <taxon>Fungi</taxon>
        <taxon>Dikarya</taxon>
        <taxon>Ascomycota</taxon>
        <taxon>Pezizomycotina</taxon>
        <taxon>Dothideomycetes</taxon>
        <taxon>Pleosporomycetidae</taxon>
        <taxon>Venturiales</taxon>
        <taxon>Venturiaceae</taxon>
        <taxon>Venturia</taxon>
    </lineage>
</organism>
<comment type="catalytic activity">
    <reaction evidence="9 11">
        <text>cutin + H2O = cutin monomers.</text>
        <dbReference type="EC" id="3.1.1.74"/>
    </reaction>
</comment>
<feature type="region of interest" description="Disordered" evidence="12">
    <location>
        <begin position="264"/>
        <end position="350"/>
    </location>
</feature>
<evidence type="ECO:0000256" key="6">
    <source>
        <dbReference type="ARBA" id="ARBA00022729"/>
    </source>
</evidence>
<dbReference type="PANTHER" id="PTHR48250:SF1">
    <property type="entry name" value="CUTINASE"/>
    <property type="match status" value="1"/>
</dbReference>
<dbReference type="Proteomes" id="UP000447873">
    <property type="component" value="Unassembled WGS sequence"/>
</dbReference>
<dbReference type="AlphaFoldDB" id="A0A8H3YPF5"/>
<keyword evidence="6 11" id="KW-0732">Signal</keyword>
<evidence type="ECO:0000256" key="11">
    <source>
        <dbReference type="RuleBase" id="RU361263"/>
    </source>
</evidence>
<gene>
    <name evidence="13" type="ORF">EG328_007538</name>
</gene>
<feature type="compositionally biased region" description="Pro residues" evidence="12">
    <location>
        <begin position="314"/>
        <end position="325"/>
    </location>
</feature>
<dbReference type="InterPro" id="IPR043580">
    <property type="entry name" value="CUTINASE_1"/>
</dbReference>
<name>A0A8H3YPF5_VENIN</name>
<evidence type="ECO:0000256" key="2">
    <source>
        <dbReference type="ARBA" id="ARBA00007534"/>
    </source>
</evidence>
<feature type="compositionally biased region" description="Low complexity" evidence="12">
    <location>
        <begin position="270"/>
        <end position="301"/>
    </location>
</feature>
<keyword evidence="7 11" id="KW-0378">Hydrolase</keyword>
<evidence type="ECO:0000256" key="3">
    <source>
        <dbReference type="ARBA" id="ARBA00013095"/>
    </source>
</evidence>
<dbReference type="GO" id="GO:0050525">
    <property type="term" value="F:cutinase activity"/>
    <property type="evidence" value="ECO:0007669"/>
    <property type="project" value="UniProtKB-UniRule"/>
</dbReference>
<dbReference type="InterPro" id="IPR000675">
    <property type="entry name" value="Cutinase/axe"/>
</dbReference>
<dbReference type="GO" id="GO:0005576">
    <property type="term" value="C:extracellular region"/>
    <property type="evidence" value="ECO:0007669"/>
    <property type="project" value="UniProtKB-SubCell"/>
</dbReference>
<dbReference type="PANTHER" id="PTHR48250">
    <property type="entry name" value="CUTINASE 2-RELATED"/>
    <property type="match status" value="1"/>
</dbReference>
<keyword evidence="4 11" id="KW-0719">Serine esterase</keyword>
<comment type="subcellular location">
    <subcellularLocation>
        <location evidence="1 11">Secreted</location>
    </subcellularLocation>
</comment>
<evidence type="ECO:0000256" key="10">
    <source>
        <dbReference type="PIRSR" id="PIRSR611150-2"/>
    </source>
</evidence>
<dbReference type="InterPro" id="IPR029058">
    <property type="entry name" value="AB_hydrolase_fold"/>
</dbReference>
<accession>A0A8H3YPF5</accession>
<comment type="function">
    <text evidence="11">Catalyzes the hydrolysis of complex carboxylic polyesters found in the cell wall of plants. Degrades cutin, a macromolecule that forms the structure of the plant cuticle.</text>
</comment>
<dbReference type="EC" id="3.1.1.74" evidence="3 11"/>
<dbReference type="Gene3D" id="3.40.50.1820">
    <property type="entry name" value="alpha/beta hydrolase"/>
    <property type="match status" value="1"/>
</dbReference>
<dbReference type="Pfam" id="PF01083">
    <property type="entry name" value="Cutinase"/>
    <property type="match status" value="1"/>
</dbReference>
<evidence type="ECO:0000256" key="12">
    <source>
        <dbReference type="SAM" id="MobiDB-lite"/>
    </source>
</evidence>